<dbReference type="InterPro" id="IPR030113">
    <property type="entry name" value="AFAP"/>
</dbReference>
<keyword evidence="4" id="KW-0175">Coiled coil</keyword>
<keyword evidence="7" id="KW-1185">Reference proteome</keyword>
<evidence type="ECO:0000256" key="2">
    <source>
        <dbReference type="ARBA" id="ARBA00022490"/>
    </source>
</evidence>
<dbReference type="PANTHER" id="PTHR14338">
    <property type="entry name" value="ACTIN FILAMENT-ASSOCIATED PROTEIN 1 FAMILY MEMBER"/>
    <property type="match status" value="1"/>
</dbReference>
<feature type="compositionally biased region" description="Polar residues" evidence="5">
    <location>
        <begin position="11"/>
        <end position="20"/>
    </location>
</feature>
<keyword evidence="2" id="KW-0963">Cytoplasm</keyword>
<dbReference type="GO" id="GO:0042169">
    <property type="term" value="F:SH2 domain binding"/>
    <property type="evidence" value="ECO:0007669"/>
    <property type="project" value="TreeGrafter"/>
</dbReference>
<dbReference type="PANTHER" id="PTHR14338:SF4">
    <property type="entry name" value="ACTIN FILAMENT-ASSOCIATED PROTEIN 1-LIKE 2"/>
    <property type="match status" value="1"/>
</dbReference>
<evidence type="ECO:0000313" key="7">
    <source>
        <dbReference type="Proteomes" id="UP000770717"/>
    </source>
</evidence>
<proteinExistence type="predicted"/>
<dbReference type="AlphaFoldDB" id="A0A8J6E564"/>
<dbReference type="GO" id="GO:0005829">
    <property type="term" value="C:cytosol"/>
    <property type="evidence" value="ECO:0007669"/>
    <property type="project" value="TreeGrafter"/>
</dbReference>
<dbReference type="GO" id="GO:0006954">
    <property type="term" value="P:inflammatory response"/>
    <property type="evidence" value="ECO:0007669"/>
    <property type="project" value="TreeGrafter"/>
</dbReference>
<protein>
    <submittedName>
        <fullName evidence="6">Uncharacterized protein</fullName>
    </submittedName>
</protein>
<evidence type="ECO:0000256" key="1">
    <source>
        <dbReference type="ARBA" id="ARBA00004496"/>
    </source>
</evidence>
<feature type="non-terminal residue" evidence="6">
    <location>
        <position position="110"/>
    </location>
</feature>
<accession>A0A8J6E564</accession>
<reference evidence="6" key="1">
    <citation type="thesis" date="2020" institute="ProQuest LLC" country="789 East Eisenhower Parkway, Ann Arbor, MI, USA">
        <title>Comparative Genomics and Chromosome Evolution.</title>
        <authorList>
            <person name="Mudd A.B."/>
        </authorList>
    </citation>
    <scope>NUCLEOTIDE SEQUENCE</scope>
    <source>
        <strain evidence="6">HN-11 Male</strain>
        <tissue evidence="6">Kidney and liver</tissue>
    </source>
</reference>
<sequence>DINHRPEEATQEPQVNTAAMSSPRLGKCKMEKSKPSSPAIETKLGKNRTEAEARKYTEVKEKLEREREEIRVQLAQLRKERRELKESIATCTGTTVTCRGQQDNSMGGLC</sequence>
<dbReference type="GO" id="GO:0032757">
    <property type="term" value="P:positive regulation of interleukin-8 production"/>
    <property type="evidence" value="ECO:0007669"/>
    <property type="project" value="TreeGrafter"/>
</dbReference>
<dbReference type="GO" id="GO:0045893">
    <property type="term" value="P:positive regulation of DNA-templated transcription"/>
    <property type="evidence" value="ECO:0007669"/>
    <property type="project" value="TreeGrafter"/>
</dbReference>
<organism evidence="6 7">
    <name type="scientific">Eleutherodactylus coqui</name>
    <name type="common">Puerto Rican coqui</name>
    <dbReference type="NCBI Taxonomy" id="57060"/>
    <lineage>
        <taxon>Eukaryota</taxon>
        <taxon>Metazoa</taxon>
        <taxon>Chordata</taxon>
        <taxon>Craniata</taxon>
        <taxon>Vertebrata</taxon>
        <taxon>Euteleostomi</taxon>
        <taxon>Amphibia</taxon>
        <taxon>Batrachia</taxon>
        <taxon>Anura</taxon>
        <taxon>Neobatrachia</taxon>
        <taxon>Hyloidea</taxon>
        <taxon>Eleutherodactylidae</taxon>
        <taxon>Eleutherodactylinae</taxon>
        <taxon>Eleutherodactylus</taxon>
        <taxon>Eleutherodactylus</taxon>
    </lineage>
</organism>
<dbReference type="EMBL" id="WNTK01093381">
    <property type="protein sequence ID" value="KAG9460257.1"/>
    <property type="molecule type" value="Genomic_DNA"/>
</dbReference>
<evidence type="ECO:0000256" key="3">
    <source>
        <dbReference type="ARBA" id="ARBA00022737"/>
    </source>
</evidence>
<dbReference type="GO" id="GO:0007346">
    <property type="term" value="P:regulation of mitotic cell cycle"/>
    <property type="evidence" value="ECO:0007669"/>
    <property type="project" value="TreeGrafter"/>
</dbReference>
<dbReference type="GO" id="GO:0017124">
    <property type="term" value="F:SH3 domain binding"/>
    <property type="evidence" value="ECO:0007669"/>
    <property type="project" value="TreeGrafter"/>
</dbReference>
<dbReference type="Proteomes" id="UP000770717">
    <property type="component" value="Unassembled WGS sequence"/>
</dbReference>
<gene>
    <name evidence="6" type="ORF">GDO78_023051</name>
</gene>
<comment type="caution">
    <text evidence="6">The sequence shown here is derived from an EMBL/GenBank/DDBJ whole genome shotgun (WGS) entry which is preliminary data.</text>
</comment>
<feature type="region of interest" description="Disordered" evidence="5">
    <location>
        <begin position="1"/>
        <end position="51"/>
    </location>
</feature>
<comment type="subcellular location">
    <subcellularLocation>
        <location evidence="1">Cytoplasm</location>
    </subcellularLocation>
</comment>
<evidence type="ECO:0000313" key="6">
    <source>
        <dbReference type="EMBL" id="KAG9460257.1"/>
    </source>
</evidence>
<dbReference type="GO" id="GO:0045742">
    <property type="term" value="P:positive regulation of epidermal growth factor receptor signaling pathway"/>
    <property type="evidence" value="ECO:0007669"/>
    <property type="project" value="TreeGrafter"/>
</dbReference>
<evidence type="ECO:0000256" key="5">
    <source>
        <dbReference type="SAM" id="MobiDB-lite"/>
    </source>
</evidence>
<dbReference type="GO" id="GO:0032675">
    <property type="term" value="P:regulation of interleukin-6 production"/>
    <property type="evidence" value="ECO:0007669"/>
    <property type="project" value="TreeGrafter"/>
</dbReference>
<evidence type="ECO:0000256" key="4">
    <source>
        <dbReference type="ARBA" id="ARBA00023054"/>
    </source>
</evidence>
<keyword evidence="3" id="KW-0677">Repeat</keyword>
<name>A0A8J6E564_ELECQ</name>
<dbReference type="OrthoDB" id="8443615at2759"/>